<name>A0A3L9M5E8_9FLAO</name>
<dbReference type="AlphaFoldDB" id="A0A3L9M5E8"/>
<organism evidence="3 4">
    <name type="scientific">Faecalibacter macacae</name>
    <dbReference type="NCBI Taxonomy" id="1859289"/>
    <lineage>
        <taxon>Bacteria</taxon>
        <taxon>Pseudomonadati</taxon>
        <taxon>Bacteroidota</taxon>
        <taxon>Flavobacteriia</taxon>
        <taxon>Flavobacteriales</taxon>
        <taxon>Weeksellaceae</taxon>
        <taxon>Faecalibacter</taxon>
    </lineage>
</organism>
<reference evidence="3 4" key="1">
    <citation type="submission" date="2018-10" db="EMBL/GenBank/DDBJ databases">
        <authorList>
            <person name="Chen X."/>
        </authorList>
    </citation>
    <scope>NUCLEOTIDE SEQUENCE [LARGE SCALE GENOMIC DNA]</scope>
    <source>
        <strain evidence="3 4">YIM 102668</strain>
    </source>
</reference>
<evidence type="ECO:0000256" key="1">
    <source>
        <dbReference type="SAM" id="SignalP"/>
    </source>
</evidence>
<evidence type="ECO:0000313" key="4">
    <source>
        <dbReference type="Proteomes" id="UP000275348"/>
    </source>
</evidence>
<evidence type="ECO:0000313" key="3">
    <source>
        <dbReference type="EMBL" id="RLZ07763.1"/>
    </source>
</evidence>
<dbReference type="EMBL" id="RDOJ01000016">
    <property type="protein sequence ID" value="RLZ07763.1"/>
    <property type="molecule type" value="Genomic_DNA"/>
</dbReference>
<dbReference type="RefSeq" id="WP_121935236.1">
    <property type="nucleotide sequence ID" value="NZ_RDOJ01000016.1"/>
</dbReference>
<dbReference type="OrthoDB" id="947434at2"/>
<dbReference type="Gene3D" id="2.40.160.20">
    <property type="match status" value="1"/>
</dbReference>
<sequence length="188" mass="20895">MKKTFTILILVLGLFSVSLQAQTLHYGVKAGYNAAKIGGDVENVKALDAFHVGFLAEIELTDKFSIQPEVLYSAQGTKYNSTRKSQLDYINVPILAKYYLIDGLSIEAGPQIGFLTKSEDKLKGTTVDYKDVTKDIDFSLPVGLAYRCAINIFASVRYNFGLSNFNDESGSHYKMNNQVFQASLGYRF</sequence>
<dbReference type="InterPro" id="IPR025665">
    <property type="entry name" value="Beta-barrel_OMP_2"/>
</dbReference>
<protein>
    <submittedName>
        <fullName evidence="3">PorT family protein</fullName>
    </submittedName>
</protein>
<feature type="domain" description="Outer membrane protein beta-barrel" evidence="2">
    <location>
        <begin position="20"/>
        <end position="165"/>
    </location>
</feature>
<evidence type="ECO:0000259" key="2">
    <source>
        <dbReference type="Pfam" id="PF13568"/>
    </source>
</evidence>
<accession>A0A3L9M5E8</accession>
<dbReference type="InterPro" id="IPR011250">
    <property type="entry name" value="OMP/PagP_B-barrel"/>
</dbReference>
<keyword evidence="4" id="KW-1185">Reference proteome</keyword>
<comment type="caution">
    <text evidence="3">The sequence shown here is derived from an EMBL/GenBank/DDBJ whole genome shotgun (WGS) entry which is preliminary data.</text>
</comment>
<feature type="signal peptide" evidence="1">
    <location>
        <begin position="1"/>
        <end position="21"/>
    </location>
</feature>
<dbReference type="SUPFAM" id="SSF56925">
    <property type="entry name" value="OMPA-like"/>
    <property type="match status" value="1"/>
</dbReference>
<gene>
    <name evidence="3" type="ORF">EAH69_10880</name>
</gene>
<proteinExistence type="predicted"/>
<dbReference type="Pfam" id="PF13568">
    <property type="entry name" value="OMP_b-brl_2"/>
    <property type="match status" value="1"/>
</dbReference>
<feature type="chain" id="PRO_5018110323" evidence="1">
    <location>
        <begin position="22"/>
        <end position="188"/>
    </location>
</feature>
<keyword evidence="1" id="KW-0732">Signal</keyword>
<dbReference type="Proteomes" id="UP000275348">
    <property type="component" value="Unassembled WGS sequence"/>
</dbReference>